<dbReference type="PROSITE" id="PS50109">
    <property type="entry name" value="HIS_KIN"/>
    <property type="match status" value="1"/>
</dbReference>
<protein>
    <submittedName>
        <fullName evidence="3">Cyclic nucleotide-binding domain-containing protein</fullName>
    </submittedName>
</protein>
<dbReference type="InterPro" id="IPR000595">
    <property type="entry name" value="cNMP-bd_dom"/>
</dbReference>
<gene>
    <name evidence="3" type="ORF">ENS31_15260</name>
    <name evidence="4" type="ORF">ENS56_09710</name>
</gene>
<organism evidence="3">
    <name type="scientific">Ignavibacterium album</name>
    <dbReference type="NCBI Taxonomy" id="591197"/>
    <lineage>
        <taxon>Bacteria</taxon>
        <taxon>Pseudomonadati</taxon>
        <taxon>Ignavibacteriota</taxon>
        <taxon>Ignavibacteria</taxon>
        <taxon>Ignavibacteriales</taxon>
        <taxon>Ignavibacteriaceae</taxon>
        <taxon>Ignavibacterium</taxon>
    </lineage>
</organism>
<dbReference type="InterPro" id="IPR018490">
    <property type="entry name" value="cNMP-bd_dom_sf"/>
</dbReference>
<dbReference type="PANTHER" id="PTHR47823:SF9">
    <property type="entry name" value="CHROMOSOME UNDETERMINED SCAFFOLD_10, WHOLE GENOME SHOTGUN SEQUENCE"/>
    <property type="match status" value="1"/>
</dbReference>
<evidence type="ECO:0000313" key="3">
    <source>
        <dbReference type="EMBL" id="HFI92875.1"/>
    </source>
</evidence>
<dbReference type="CDD" id="cd00038">
    <property type="entry name" value="CAP_ED"/>
    <property type="match status" value="1"/>
</dbReference>
<dbReference type="Gene3D" id="3.30.450.40">
    <property type="match status" value="1"/>
</dbReference>
<dbReference type="SUPFAM" id="SSF55781">
    <property type="entry name" value="GAF domain-like"/>
    <property type="match status" value="1"/>
</dbReference>
<dbReference type="SUPFAM" id="SSF55874">
    <property type="entry name" value="ATPase domain of HSP90 chaperone/DNA topoisomerase II/histidine kinase"/>
    <property type="match status" value="1"/>
</dbReference>
<dbReference type="EMBL" id="DSVI01000012">
    <property type="protein sequence ID" value="HGT48300.1"/>
    <property type="molecule type" value="Genomic_DNA"/>
</dbReference>
<feature type="domain" description="Cyclic nucleotide-binding" evidence="1">
    <location>
        <begin position="15"/>
        <end position="126"/>
    </location>
</feature>
<sequence>MIATKNNDSIFLNILFNGVKTNSLPVNLNGKLYEDFKEGEIIYESGDESNFVYLIVSGKVKIKENGVKKLVYRRENEFFGEKEIIKKSNRFSSAMAETDSTLYKISKNDFESLLKNLPAVKQNIIDFTNLTEDDFNSVEQKPEQYVQEENTLPELNEVEINYELEPDNHNNGKDDSELPDYLKNLDDFEDITHNHEPEPAEEKAEIKAEAENEIESIPEPGKEFPEINEDDTFLDADFVYESQPDFVEEIQEISAESLTEPEPDEKNIPVEDELTTILDEKVSLKNFNLILNQISANQNLDLTVQSILKNFLQLTGSDRGLIFLYDEKKSELIPEFNIGGKSEIPSVKLSEGITGKAASAKKLFFISNPESDARFVGSFDNPFEFPAANLIYLPLLDNQLEIQGFATLSFNEETLEENFRKQLKLYSILAGESILLSKQLSVIESKKHLSIIGDVSKFLLGDIKSPMLTIKHYTSIISRFDIPDEIKRVITLLTMQANSVLDLLQSTSDFAEKKSSIKKSPVQLNDLLNNILDLLAEFVESKNIKLYKKFAQNCTVNIDPRKFHVAIYELIKYASSELPSGGKIFFSTEFLGKEVQIRIYDEGKFQQPERFPLVSRADLSLDIAEFFLKAMNTNFSFAEKTNGGVIFIISLPVTSN</sequence>
<reference evidence="3" key="1">
    <citation type="journal article" date="2020" name="mSystems">
        <title>Genome- and Community-Level Interaction Insights into Carbon Utilization and Element Cycling Functions of Hydrothermarchaeota in Hydrothermal Sediment.</title>
        <authorList>
            <person name="Zhou Z."/>
            <person name="Liu Y."/>
            <person name="Xu W."/>
            <person name="Pan J."/>
            <person name="Luo Z.H."/>
            <person name="Li M."/>
        </authorList>
    </citation>
    <scope>NUCLEOTIDE SEQUENCE [LARGE SCALE GENOMIC DNA]</scope>
    <source>
        <strain evidence="3">SpSt-479</strain>
        <strain evidence="4">SpSt-500</strain>
    </source>
</reference>
<name>A0A7V2ZMY5_9BACT</name>
<dbReference type="Gene3D" id="3.30.565.10">
    <property type="entry name" value="Histidine kinase-like ATPase, C-terminal domain"/>
    <property type="match status" value="1"/>
</dbReference>
<dbReference type="PROSITE" id="PS50042">
    <property type="entry name" value="CNMP_BINDING_3"/>
    <property type="match status" value="1"/>
</dbReference>
<dbReference type="InterPro" id="IPR014710">
    <property type="entry name" value="RmlC-like_jellyroll"/>
</dbReference>
<dbReference type="SMART" id="SM00100">
    <property type="entry name" value="cNMP"/>
    <property type="match status" value="1"/>
</dbReference>
<dbReference type="InterPro" id="IPR005467">
    <property type="entry name" value="His_kinase_dom"/>
</dbReference>
<dbReference type="PANTHER" id="PTHR47823">
    <property type="entry name" value="ION_TRANS DOMAIN-CONTAINING PROTEIN"/>
    <property type="match status" value="1"/>
</dbReference>
<accession>A0A7V2ZMY5</accession>
<evidence type="ECO:0000313" key="4">
    <source>
        <dbReference type="EMBL" id="HGT48300.1"/>
    </source>
</evidence>
<dbReference type="InterPro" id="IPR029016">
    <property type="entry name" value="GAF-like_dom_sf"/>
</dbReference>
<dbReference type="SUPFAM" id="SSF51206">
    <property type="entry name" value="cAMP-binding domain-like"/>
    <property type="match status" value="1"/>
</dbReference>
<feature type="domain" description="Histidine kinase" evidence="2">
    <location>
        <begin position="458"/>
        <end position="655"/>
    </location>
</feature>
<evidence type="ECO:0000259" key="1">
    <source>
        <dbReference type="PROSITE" id="PS50042"/>
    </source>
</evidence>
<proteinExistence type="predicted"/>
<evidence type="ECO:0000259" key="2">
    <source>
        <dbReference type="PROSITE" id="PS50109"/>
    </source>
</evidence>
<dbReference type="Gene3D" id="2.60.120.10">
    <property type="entry name" value="Jelly Rolls"/>
    <property type="match status" value="1"/>
</dbReference>
<comment type="caution">
    <text evidence="3">The sequence shown here is derived from an EMBL/GenBank/DDBJ whole genome shotgun (WGS) entry which is preliminary data.</text>
</comment>
<dbReference type="InterPro" id="IPR036890">
    <property type="entry name" value="HATPase_C_sf"/>
</dbReference>
<dbReference type="AlphaFoldDB" id="A0A7V2ZMY5"/>
<dbReference type="EMBL" id="DSUJ01000013">
    <property type="protein sequence ID" value="HFI92875.1"/>
    <property type="molecule type" value="Genomic_DNA"/>
</dbReference>
<dbReference type="Pfam" id="PF00027">
    <property type="entry name" value="cNMP_binding"/>
    <property type="match status" value="1"/>
</dbReference>